<sequence>MNRIPSPRAQRGFSLIELMVGVAVALIAVIVIMQVFQVFEGQRRTTTGGDDAGTTGAIAMSLLQRDLRQAGQGLSHANLLGCTLTMPNGRTVTNLSGVFINDPTVPAGDANTDTLRVVYGTGIGSPEGTRIQAQPAGTTYLVAAPQAFIDEDFVVATPQNRGVACNVALTQVNGPPAGSTVSVDVGAAGVANGALHNWGRAPVIQVYRVSNGRLVVCDFLTRDCTSAAAANWTELADGVVSLRAQYGVDSSATMDSVVDTFDQTNNNTACSWYRRPVLRLSLVLRNGQLEKETVTAAAPAWSGASGAAIDLSGNADWQRYRYKTFESTVALRNVTWQGVITGC</sequence>
<proteinExistence type="predicted"/>
<dbReference type="PROSITE" id="PS00409">
    <property type="entry name" value="PROKAR_NTER_METHYL"/>
    <property type="match status" value="1"/>
</dbReference>
<keyword evidence="1" id="KW-0812">Transmembrane</keyword>
<dbReference type="GO" id="GO:0043683">
    <property type="term" value="P:type IV pilus assembly"/>
    <property type="evidence" value="ECO:0007669"/>
    <property type="project" value="InterPro"/>
</dbReference>
<dbReference type="RefSeq" id="WP_127682841.1">
    <property type="nucleotide sequence ID" value="NZ_SACM01000002.1"/>
</dbReference>
<keyword evidence="1" id="KW-1133">Transmembrane helix</keyword>
<reference evidence="2 3" key="1">
    <citation type="submission" date="2019-01" db="EMBL/GenBank/DDBJ databases">
        <authorList>
            <person name="Chen W.-M."/>
        </authorList>
    </citation>
    <scope>NUCLEOTIDE SEQUENCE [LARGE SCALE GENOMIC DNA]</scope>
    <source>
        <strain evidence="2 3">CCP-18</strain>
    </source>
</reference>
<dbReference type="InterPro" id="IPR032092">
    <property type="entry name" value="PilW"/>
</dbReference>
<comment type="caution">
    <text evidence="2">The sequence shown here is derived from an EMBL/GenBank/DDBJ whole genome shotgun (WGS) entry which is preliminary data.</text>
</comment>
<evidence type="ECO:0000256" key="1">
    <source>
        <dbReference type="SAM" id="Phobius"/>
    </source>
</evidence>
<accession>A0A3S2UHW4</accession>
<keyword evidence="3" id="KW-1185">Reference proteome</keyword>
<dbReference type="InterPro" id="IPR045584">
    <property type="entry name" value="Pilin-like"/>
</dbReference>
<dbReference type="AlphaFoldDB" id="A0A3S2UHW4"/>
<evidence type="ECO:0000313" key="3">
    <source>
        <dbReference type="Proteomes" id="UP000288587"/>
    </source>
</evidence>
<dbReference type="Pfam" id="PF16074">
    <property type="entry name" value="PilW"/>
    <property type="match status" value="1"/>
</dbReference>
<organism evidence="2 3">
    <name type="scientific">Inhella crocodyli</name>
    <dbReference type="NCBI Taxonomy" id="2499851"/>
    <lineage>
        <taxon>Bacteria</taxon>
        <taxon>Pseudomonadati</taxon>
        <taxon>Pseudomonadota</taxon>
        <taxon>Betaproteobacteria</taxon>
        <taxon>Burkholderiales</taxon>
        <taxon>Sphaerotilaceae</taxon>
        <taxon>Inhella</taxon>
    </lineage>
</organism>
<dbReference type="Pfam" id="PF07963">
    <property type="entry name" value="N_methyl"/>
    <property type="match status" value="1"/>
</dbReference>
<dbReference type="EMBL" id="SACM01000002">
    <property type="protein sequence ID" value="RVT86345.1"/>
    <property type="molecule type" value="Genomic_DNA"/>
</dbReference>
<dbReference type="Proteomes" id="UP000288587">
    <property type="component" value="Unassembled WGS sequence"/>
</dbReference>
<protein>
    <submittedName>
        <fullName evidence="2">Prepilin-type N-terminal cleavage/methylation domain-containing protein</fullName>
    </submittedName>
</protein>
<feature type="transmembrane region" description="Helical" evidence="1">
    <location>
        <begin position="12"/>
        <end position="36"/>
    </location>
</feature>
<dbReference type="InterPro" id="IPR012902">
    <property type="entry name" value="N_methyl_site"/>
</dbReference>
<dbReference type="SUPFAM" id="SSF54523">
    <property type="entry name" value="Pili subunits"/>
    <property type="match status" value="1"/>
</dbReference>
<name>A0A3S2UHW4_9BURK</name>
<dbReference type="NCBIfam" id="TIGR02532">
    <property type="entry name" value="IV_pilin_GFxxxE"/>
    <property type="match status" value="1"/>
</dbReference>
<keyword evidence="1" id="KW-0472">Membrane</keyword>
<dbReference type="OrthoDB" id="8533459at2"/>
<gene>
    <name evidence="2" type="ORF">EOD73_09985</name>
</gene>
<evidence type="ECO:0000313" key="2">
    <source>
        <dbReference type="EMBL" id="RVT86345.1"/>
    </source>
</evidence>